<evidence type="ECO:0000313" key="3">
    <source>
        <dbReference type="Proteomes" id="UP000636800"/>
    </source>
</evidence>
<feature type="compositionally biased region" description="Pro residues" evidence="1">
    <location>
        <begin position="29"/>
        <end position="41"/>
    </location>
</feature>
<name>A0A835PIT1_VANPL</name>
<comment type="caution">
    <text evidence="2">The sequence shown here is derived from an EMBL/GenBank/DDBJ whole genome shotgun (WGS) entry which is preliminary data.</text>
</comment>
<dbReference type="Proteomes" id="UP000636800">
    <property type="component" value="Chromosome 13"/>
</dbReference>
<accession>A0A835PIT1</accession>
<evidence type="ECO:0000313" key="2">
    <source>
        <dbReference type="EMBL" id="KAG0454655.1"/>
    </source>
</evidence>
<gene>
    <name evidence="2" type="ORF">HPP92_023947</name>
</gene>
<feature type="region of interest" description="Disordered" evidence="1">
    <location>
        <begin position="18"/>
        <end position="54"/>
    </location>
</feature>
<evidence type="ECO:0000256" key="1">
    <source>
        <dbReference type="SAM" id="MobiDB-lite"/>
    </source>
</evidence>
<feature type="compositionally biased region" description="Low complexity" evidence="1">
    <location>
        <begin position="42"/>
        <end position="54"/>
    </location>
</feature>
<keyword evidence="3" id="KW-1185">Reference proteome</keyword>
<dbReference type="OrthoDB" id="1895690at2759"/>
<dbReference type="EMBL" id="JADCNL010000013">
    <property type="protein sequence ID" value="KAG0454655.1"/>
    <property type="molecule type" value="Genomic_DNA"/>
</dbReference>
<protein>
    <submittedName>
        <fullName evidence="2">Uncharacterized protein</fullName>
    </submittedName>
</protein>
<reference evidence="2 3" key="1">
    <citation type="journal article" date="2020" name="Nat. Food">
        <title>A phased Vanilla planifolia genome enables genetic improvement of flavour and production.</title>
        <authorList>
            <person name="Hasing T."/>
            <person name="Tang H."/>
            <person name="Brym M."/>
            <person name="Khazi F."/>
            <person name="Huang T."/>
            <person name="Chambers A.H."/>
        </authorList>
    </citation>
    <scope>NUCLEOTIDE SEQUENCE [LARGE SCALE GENOMIC DNA]</scope>
    <source>
        <tissue evidence="2">Leaf</tissue>
    </source>
</reference>
<feature type="compositionally biased region" description="Polar residues" evidence="1">
    <location>
        <begin position="18"/>
        <end position="27"/>
    </location>
</feature>
<sequence length="54" mass="5714">MDSGTSFRINSEFKRTPVSQNIVKNTFSPPAPSAAPRPPAAPSAAEAAPNKTRF</sequence>
<proteinExistence type="predicted"/>
<dbReference type="AlphaFoldDB" id="A0A835PIT1"/>
<organism evidence="2 3">
    <name type="scientific">Vanilla planifolia</name>
    <name type="common">Vanilla</name>
    <dbReference type="NCBI Taxonomy" id="51239"/>
    <lineage>
        <taxon>Eukaryota</taxon>
        <taxon>Viridiplantae</taxon>
        <taxon>Streptophyta</taxon>
        <taxon>Embryophyta</taxon>
        <taxon>Tracheophyta</taxon>
        <taxon>Spermatophyta</taxon>
        <taxon>Magnoliopsida</taxon>
        <taxon>Liliopsida</taxon>
        <taxon>Asparagales</taxon>
        <taxon>Orchidaceae</taxon>
        <taxon>Vanilloideae</taxon>
        <taxon>Vanilleae</taxon>
        <taxon>Vanilla</taxon>
    </lineage>
</organism>